<dbReference type="PROSITE" id="PS51387">
    <property type="entry name" value="FAD_PCMH"/>
    <property type="match status" value="1"/>
</dbReference>
<name>A0A6A6HLE6_VIRVR</name>
<dbReference type="Gene3D" id="3.30.465.10">
    <property type="match status" value="1"/>
</dbReference>
<dbReference type="GO" id="GO:0016491">
    <property type="term" value="F:oxidoreductase activity"/>
    <property type="evidence" value="ECO:0007669"/>
    <property type="project" value="UniProtKB-KW"/>
</dbReference>
<keyword evidence="3" id="KW-0274">FAD</keyword>
<evidence type="ECO:0000256" key="2">
    <source>
        <dbReference type="ARBA" id="ARBA00022630"/>
    </source>
</evidence>
<dbReference type="Proteomes" id="UP000800092">
    <property type="component" value="Unassembled WGS sequence"/>
</dbReference>
<dbReference type="PANTHER" id="PTHR42973:SF54">
    <property type="entry name" value="FAD-BINDING PCMH-TYPE DOMAIN-CONTAINING PROTEIN"/>
    <property type="match status" value="1"/>
</dbReference>
<keyword evidence="5" id="KW-0732">Signal</keyword>
<dbReference type="InterPro" id="IPR006094">
    <property type="entry name" value="Oxid_FAD_bind_N"/>
</dbReference>
<organism evidence="7 8">
    <name type="scientific">Viridothelium virens</name>
    <name type="common">Speckled blister lichen</name>
    <name type="synonym">Trypethelium virens</name>
    <dbReference type="NCBI Taxonomy" id="1048519"/>
    <lineage>
        <taxon>Eukaryota</taxon>
        <taxon>Fungi</taxon>
        <taxon>Dikarya</taxon>
        <taxon>Ascomycota</taxon>
        <taxon>Pezizomycotina</taxon>
        <taxon>Dothideomycetes</taxon>
        <taxon>Dothideomycetes incertae sedis</taxon>
        <taxon>Trypetheliales</taxon>
        <taxon>Trypetheliaceae</taxon>
        <taxon>Viridothelium</taxon>
    </lineage>
</organism>
<dbReference type="Gene3D" id="3.40.462.20">
    <property type="match status" value="1"/>
</dbReference>
<feature type="domain" description="FAD-binding PCMH-type" evidence="6">
    <location>
        <begin position="105"/>
        <end position="277"/>
    </location>
</feature>
<dbReference type="SUPFAM" id="SSF56176">
    <property type="entry name" value="FAD-binding/transporter-associated domain-like"/>
    <property type="match status" value="1"/>
</dbReference>
<accession>A0A6A6HLE6</accession>
<feature type="chain" id="PRO_5025623065" evidence="5">
    <location>
        <begin position="19"/>
        <end position="541"/>
    </location>
</feature>
<dbReference type="Pfam" id="PF01565">
    <property type="entry name" value="FAD_binding_4"/>
    <property type="match status" value="1"/>
</dbReference>
<keyword evidence="4" id="KW-0560">Oxidoreductase</keyword>
<comment type="similarity">
    <text evidence="1">Belongs to the oxygen-dependent FAD-linked oxidoreductase family.</text>
</comment>
<evidence type="ECO:0000259" key="6">
    <source>
        <dbReference type="PROSITE" id="PS51387"/>
    </source>
</evidence>
<dbReference type="AlphaFoldDB" id="A0A6A6HLE6"/>
<keyword evidence="2" id="KW-0285">Flavoprotein</keyword>
<dbReference type="GO" id="GO:0071949">
    <property type="term" value="F:FAD binding"/>
    <property type="evidence" value="ECO:0007669"/>
    <property type="project" value="InterPro"/>
</dbReference>
<evidence type="ECO:0000256" key="4">
    <source>
        <dbReference type="ARBA" id="ARBA00023002"/>
    </source>
</evidence>
<evidence type="ECO:0000313" key="7">
    <source>
        <dbReference type="EMBL" id="KAF2238877.1"/>
    </source>
</evidence>
<proteinExistence type="inferred from homology"/>
<keyword evidence="8" id="KW-1185">Reference proteome</keyword>
<dbReference type="EMBL" id="ML991774">
    <property type="protein sequence ID" value="KAF2238877.1"/>
    <property type="molecule type" value="Genomic_DNA"/>
</dbReference>
<dbReference type="InterPro" id="IPR036318">
    <property type="entry name" value="FAD-bd_PCMH-like_sf"/>
</dbReference>
<dbReference type="PANTHER" id="PTHR42973">
    <property type="entry name" value="BINDING OXIDOREDUCTASE, PUTATIVE (AFU_ORTHOLOGUE AFUA_1G17690)-RELATED"/>
    <property type="match status" value="1"/>
</dbReference>
<evidence type="ECO:0000256" key="3">
    <source>
        <dbReference type="ARBA" id="ARBA00022827"/>
    </source>
</evidence>
<reference evidence="7" key="1">
    <citation type="journal article" date="2020" name="Stud. Mycol.">
        <title>101 Dothideomycetes genomes: a test case for predicting lifestyles and emergence of pathogens.</title>
        <authorList>
            <person name="Haridas S."/>
            <person name="Albert R."/>
            <person name="Binder M."/>
            <person name="Bloem J."/>
            <person name="Labutti K."/>
            <person name="Salamov A."/>
            <person name="Andreopoulos B."/>
            <person name="Baker S."/>
            <person name="Barry K."/>
            <person name="Bills G."/>
            <person name="Bluhm B."/>
            <person name="Cannon C."/>
            <person name="Castanera R."/>
            <person name="Culley D."/>
            <person name="Daum C."/>
            <person name="Ezra D."/>
            <person name="Gonzalez J."/>
            <person name="Henrissat B."/>
            <person name="Kuo A."/>
            <person name="Liang C."/>
            <person name="Lipzen A."/>
            <person name="Lutzoni F."/>
            <person name="Magnuson J."/>
            <person name="Mondo S."/>
            <person name="Nolan M."/>
            <person name="Ohm R."/>
            <person name="Pangilinan J."/>
            <person name="Park H.-J."/>
            <person name="Ramirez L."/>
            <person name="Alfaro M."/>
            <person name="Sun H."/>
            <person name="Tritt A."/>
            <person name="Yoshinaga Y."/>
            <person name="Zwiers L.-H."/>
            <person name="Turgeon B."/>
            <person name="Goodwin S."/>
            <person name="Spatafora J."/>
            <person name="Crous P."/>
            <person name="Grigoriev I."/>
        </authorList>
    </citation>
    <scope>NUCLEOTIDE SEQUENCE</scope>
    <source>
        <strain evidence="7">Tuck. ex Michener</strain>
    </source>
</reference>
<protein>
    <submittedName>
        <fullName evidence="7">Putative 6-hydroxy-D-nicotine oxidase</fullName>
    </submittedName>
</protein>
<dbReference type="InterPro" id="IPR016169">
    <property type="entry name" value="FAD-bd_PCMH_sub2"/>
</dbReference>
<evidence type="ECO:0000256" key="1">
    <source>
        <dbReference type="ARBA" id="ARBA00005466"/>
    </source>
</evidence>
<evidence type="ECO:0000256" key="5">
    <source>
        <dbReference type="SAM" id="SignalP"/>
    </source>
</evidence>
<evidence type="ECO:0000313" key="8">
    <source>
        <dbReference type="Proteomes" id="UP000800092"/>
    </source>
</evidence>
<dbReference type="InterPro" id="IPR050416">
    <property type="entry name" value="FAD-linked_Oxidoreductase"/>
</dbReference>
<sequence length="541" mass="57789">MFLSWSAALLGICGAAAAVPPAGEIPSKINAFILSLPGLPPTQVRALTSTYSASSDVVGYMSGKPYSQNALTSLACFTAQFVLGNDSVGIPVSAQEADDNWSTAVWQIPSCAIIPNNEQDVSTAVKIISFLHVKFAIRSGGHSPSPGFSTIGQPGILIDMQKLNQIALSADHSTVTLGPGARWGDVYAALDQYDLGVIGGRLPNVGVGGLILGGGYFHFSAMYGLAADNVKNFELVLANGTVMNASVTENPDLYWALKGGGPNFGNRLMALRSNKSNARRNRHALRSQFCARSKHLVPAIFDAMTEWQENGAIDDTLGTVALIVGLETTEVGLLYAQPTYRPDSFTPFYGLAAGTVVIPPTNGTLAEVTTILGESQSQLTERHDYRAASSKIDAQLYKDVYNVWQQQASAVYNATGANQTFTIQPWPASLAAASKSRGGNAMGIPIGSFQAWTTLIDWTNAVQDEQVRAVSINTVNTWTSLAQKRGLYESFLFMNDCSREQNPLAGYGSANLAKLKSVAMKYDPTGFFQNLQNNGFLLSKA</sequence>
<dbReference type="OrthoDB" id="2151789at2759"/>
<feature type="signal peptide" evidence="5">
    <location>
        <begin position="1"/>
        <end position="18"/>
    </location>
</feature>
<dbReference type="InterPro" id="IPR016166">
    <property type="entry name" value="FAD-bd_PCMH"/>
</dbReference>
<gene>
    <name evidence="7" type="ORF">EV356DRAFT_516764</name>
</gene>